<dbReference type="RefSeq" id="WP_011724368.1">
    <property type="nucleotide sequence ID" value="NC_008595.1"/>
</dbReference>
<evidence type="ECO:0000313" key="2">
    <source>
        <dbReference type="EMBL" id="ABK68721.1"/>
    </source>
</evidence>
<dbReference type="KEGG" id="mav:MAV_1829"/>
<reference evidence="2 3" key="1">
    <citation type="submission" date="2006-10" db="EMBL/GenBank/DDBJ databases">
        <authorList>
            <person name="Fleischmann R.D."/>
            <person name="Dodson R.J."/>
            <person name="Haft D.H."/>
            <person name="Merkel J.S."/>
            <person name="Nelson W.C."/>
            <person name="Fraser C.M."/>
        </authorList>
    </citation>
    <scope>NUCLEOTIDE SEQUENCE [LARGE SCALE GENOMIC DNA]</scope>
    <source>
        <strain evidence="2 3">104</strain>
    </source>
</reference>
<dbReference type="PANTHER" id="PTHR43157">
    <property type="entry name" value="PHOSPHATIDYLINOSITOL-GLYCAN BIOSYNTHESIS CLASS F PROTEIN-RELATED"/>
    <property type="match status" value="1"/>
</dbReference>
<evidence type="ECO:0000256" key="1">
    <source>
        <dbReference type="ARBA" id="ARBA00023002"/>
    </source>
</evidence>
<dbReference type="Pfam" id="PF00106">
    <property type="entry name" value="adh_short"/>
    <property type="match status" value="1"/>
</dbReference>
<name>A0A0H3A2D6_MYCA1</name>
<dbReference type="InterPro" id="IPR002347">
    <property type="entry name" value="SDR_fam"/>
</dbReference>
<evidence type="ECO:0000313" key="3">
    <source>
        <dbReference type="Proteomes" id="UP000001574"/>
    </source>
</evidence>
<dbReference type="PRINTS" id="PR00081">
    <property type="entry name" value="GDHRDH"/>
</dbReference>
<keyword evidence="1 2" id="KW-0560">Oxidoreductase</keyword>
<protein>
    <submittedName>
        <fullName evidence="2">Retinol dehydrogenase 14</fullName>
        <ecNumber evidence="2">1.1.1.-</ecNumber>
    </submittedName>
</protein>
<dbReference type="PANTHER" id="PTHR43157:SF31">
    <property type="entry name" value="PHOSPHATIDYLINOSITOL-GLYCAN BIOSYNTHESIS CLASS F PROTEIN"/>
    <property type="match status" value="1"/>
</dbReference>
<accession>A0A0H3A2D6</accession>
<dbReference type="GO" id="GO:0016491">
    <property type="term" value="F:oxidoreductase activity"/>
    <property type="evidence" value="ECO:0007669"/>
    <property type="project" value="UniProtKB-KW"/>
</dbReference>
<dbReference type="InterPro" id="IPR036291">
    <property type="entry name" value="NAD(P)-bd_dom_sf"/>
</dbReference>
<proteinExistence type="predicted"/>
<dbReference type="Gene3D" id="3.40.50.720">
    <property type="entry name" value="NAD(P)-binding Rossmann-like Domain"/>
    <property type="match status" value="1"/>
</dbReference>
<gene>
    <name evidence="2" type="ordered locus">MAV_1829</name>
</gene>
<dbReference type="HOGENOM" id="CLU_010194_44_5_11"/>
<organism evidence="2 3">
    <name type="scientific">Mycobacterium avium (strain 104)</name>
    <dbReference type="NCBI Taxonomy" id="243243"/>
    <lineage>
        <taxon>Bacteria</taxon>
        <taxon>Bacillati</taxon>
        <taxon>Actinomycetota</taxon>
        <taxon>Actinomycetes</taxon>
        <taxon>Mycobacteriales</taxon>
        <taxon>Mycobacteriaceae</taxon>
        <taxon>Mycobacterium</taxon>
        <taxon>Mycobacterium avium complex (MAC)</taxon>
    </lineage>
</organism>
<dbReference type="SUPFAM" id="SSF51735">
    <property type="entry name" value="NAD(P)-binding Rossmann-fold domains"/>
    <property type="match status" value="1"/>
</dbReference>
<dbReference type="EC" id="1.1.1.-" evidence="2"/>
<sequence length="270" mass="29580">MAKTIVITGASDGIGRAAARILRDAGHTIVVVGRSLEKTKAIADELGCRHHIGDFARLEDVRRLAGELLEQYPVIDVLCNNAGGIMADRRTTVDGHEMTLQVNHLAPFLLTTLVLPRLISSKATVIATSSSVNRRGRIRLDDLEGERRYSATGAYSAAKLANILFTKELHRRYADAGVTAVSFEPGPVASNFGADSTLLMRLIYHSVANRFLLSPTRGADTLAWLADSRPDVDWSSGLHYRKRKPVKPSRLADDAALGRQLWKQSELMVQ</sequence>
<dbReference type="EMBL" id="CP000479">
    <property type="protein sequence ID" value="ABK68721.1"/>
    <property type="molecule type" value="Genomic_DNA"/>
</dbReference>
<dbReference type="AlphaFoldDB" id="A0A0H3A2D6"/>
<dbReference type="Proteomes" id="UP000001574">
    <property type="component" value="Chromosome"/>
</dbReference>